<dbReference type="RefSeq" id="WP_307229365.1">
    <property type="nucleotide sequence ID" value="NZ_JAUSVF010000001.1"/>
</dbReference>
<protein>
    <submittedName>
        <fullName evidence="1">Uncharacterized protein</fullName>
    </submittedName>
</protein>
<sequence>MSSNTISVNMFYVDYDKINMIDVDYVGQGAKEKSQRDDPTGADM</sequence>
<dbReference type="Proteomes" id="UP001230207">
    <property type="component" value="Unassembled WGS sequence"/>
</dbReference>
<reference evidence="1 2" key="1">
    <citation type="submission" date="2023-07" db="EMBL/GenBank/DDBJ databases">
        <title>Genomic Encyclopedia of Type Strains, Phase IV (KMG-IV): sequencing the most valuable type-strain genomes for metagenomic binning, comparative biology and taxonomic classification.</title>
        <authorList>
            <person name="Goeker M."/>
        </authorList>
    </citation>
    <scope>NUCLEOTIDE SEQUENCE [LARGE SCALE GENOMIC DNA]</scope>
    <source>
        <strain evidence="1 2">DSM 1112</strain>
    </source>
</reference>
<organism evidence="1 2">
    <name type="scientific">Pararhizobium capsulatum DSM 1112</name>
    <dbReference type="NCBI Taxonomy" id="1121113"/>
    <lineage>
        <taxon>Bacteria</taxon>
        <taxon>Pseudomonadati</taxon>
        <taxon>Pseudomonadota</taxon>
        <taxon>Alphaproteobacteria</taxon>
        <taxon>Hyphomicrobiales</taxon>
        <taxon>Rhizobiaceae</taxon>
        <taxon>Rhizobium/Agrobacterium group</taxon>
        <taxon>Pararhizobium</taxon>
    </lineage>
</organism>
<evidence type="ECO:0000313" key="2">
    <source>
        <dbReference type="Proteomes" id="UP001230207"/>
    </source>
</evidence>
<dbReference type="EMBL" id="JAUSVF010000001">
    <property type="protein sequence ID" value="MDQ0320004.1"/>
    <property type="molecule type" value="Genomic_DNA"/>
</dbReference>
<proteinExistence type="predicted"/>
<gene>
    <name evidence="1" type="ORF">QO002_002142</name>
</gene>
<comment type="caution">
    <text evidence="1">The sequence shown here is derived from an EMBL/GenBank/DDBJ whole genome shotgun (WGS) entry which is preliminary data.</text>
</comment>
<accession>A0ABU0BQH8</accession>
<evidence type="ECO:0000313" key="1">
    <source>
        <dbReference type="EMBL" id="MDQ0320004.1"/>
    </source>
</evidence>
<keyword evidence="2" id="KW-1185">Reference proteome</keyword>
<name>A0ABU0BQH8_9HYPH</name>